<dbReference type="Proteomes" id="UP000636479">
    <property type="component" value="Unassembled WGS sequence"/>
</dbReference>
<proteinExistence type="predicted"/>
<dbReference type="RefSeq" id="XP_037220951.1">
    <property type="nucleotide sequence ID" value="XM_037363030.1"/>
</dbReference>
<comment type="caution">
    <text evidence="1">The sequence shown here is derived from an EMBL/GenBank/DDBJ whole genome shotgun (WGS) entry which is preliminary data.</text>
</comment>
<sequence>MRIVCIQALSRLKGSKMIFLQPLMKQLNILTADGKFNENNPALNWKTIEQGAATTLVAAFDPKLNDQPSAYLFDCVVAPHKTTPYATDPVTANKLWNITEEILDEKFVI</sequence>
<reference evidence="1" key="1">
    <citation type="submission" date="2020-05" db="EMBL/GenBank/DDBJ databases">
        <title>Mycena genomes resolve the evolution of fungal bioluminescence.</title>
        <authorList>
            <person name="Tsai I.J."/>
        </authorList>
    </citation>
    <scope>NUCLEOTIDE SEQUENCE</scope>
    <source>
        <strain evidence="1">171206Taipei</strain>
    </source>
</reference>
<protein>
    <submittedName>
        <fullName evidence="1">Short-chain dehydrogenase/reductase family protein</fullName>
    </submittedName>
</protein>
<dbReference type="Gene3D" id="3.40.50.720">
    <property type="entry name" value="NAD(P)-binding Rossmann-like Domain"/>
    <property type="match status" value="1"/>
</dbReference>
<name>A0A8H6SRB5_9AGAR</name>
<evidence type="ECO:0000313" key="1">
    <source>
        <dbReference type="EMBL" id="KAF7303979.1"/>
    </source>
</evidence>
<organism evidence="1 2">
    <name type="scientific">Mycena indigotica</name>
    <dbReference type="NCBI Taxonomy" id="2126181"/>
    <lineage>
        <taxon>Eukaryota</taxon>
        <taxon>Fungi</taxon>
        <taxon>Dikarya</taxon>
        <taxon>Basidiomycota</taxon>
        <taxon>Agaricomycotina</taxon>
        <taxon>Agaricomycetes</taxon>
        <taxon>Agaricomycetidae</taxon>
        <taxon>Agaricales</taxon>
        <taxon>Marasmiineae</taxon>
        <taxon>Mycenaceae</taxon>
        <taxon>Mycena</taxon>
    </lineage>
</organism>
<dbReference type="GeneID" id="59345546"/>
<dbReference type="OrthoDB" id="191139at2759"/>
<dbReference type="AlphaFoldDB" id="A0A8H6SRB5"/>
<evidence type="ECO:0000313" key="2">
    <source>
        <dbReference type="Proteomes" id="UP000636479"/>
    </source>
</evidence>
<keyword evidence="2" id="KW-1185">Reference proteome</keyword>
<accession>A0A8H6SRB5</accession>
<gene>
    <name evidence="1" type="ORF">MIND_00628800</name>
</gene>
<dbReference type="EMBL" id="JACAZF010000005">
    <property type="protein sequence ID" value="KAF7303979.1"/>
    <property type="molecule type" value="Genomic_DNA"/>
</dbReference>